<feature type="signal peptide" evidence="1">
    <location>
        <begin position="1"/>
        <end position="31"/>
    </location>
</feature>
<accession>A0A846MTA6</accession>
<dbReference type="EMBL" id="JAASRN010000009">
    <property type="protein sequence ID" value="NIK74884.1"/>
    <property type="molecule type" value="Genomic_DNA"/>
</dbReference>
<keyword evidence="1" id="KW-0732">Signal</keyword>
<evidence type="ECO:0000256" key="1">
    <source>
        <dbReference type="SAM" id="SignalP"/>
    </source>
</evidence>
<gene>
    <name evidence="2" type="ORF">FHS56_002418</name>
</gene>
<feature type="chain" id="PRO_5032472074" evidence="1">
    <location>
        <begin position="32"/>
        <end position="219"/>
    </location>
</feature>
<sequence>MKFLVKKIKLYKLWVGLWACIGLLSAFQAAAQYYFAEEHWHQGFLIHNDGDTLRGKLRYNLENDVVQLSTNEGIVQTFSARQILYFEFFDDYYKRKRPFIVLPYAKNPSSNYKSPTIFEVLTSGNYVTLLARERLVTQMVTATSPYIIGPTVAVRRPRFEPFFLYENGEIRLYNDKKELSRFLPGMDERLNHFIKQNKLNPDDIADLIKIVNYYNQAIR</sequence>
<name>A0A846MTA6_9BACT</name>
<organism evidence="2 3">
    <name type="scientific">Thermonema lapsum</name>
    <dbReference type="NCBI Taxonomy" id="28195"/>
    <lineage>
        <taxon>Bacteria</taxon>
        <taxon>Pseudomonadati</taxon>
        <taxon>Bacteroidota</taxon>
        <taxon>Cytophagia</taxon>
        <taxon>Cytophagales</taxon>
        <taxon>Thermonemataceae</taxon>
        <taxon>Thermonema</taxon>
    </lineage>
</organism>
<dbReference type="AlphaFoldDB" id="A0A846MTA6"/>
<dbReference type="RefSeq" id="WP_166921096.1">
    <property type="nucleotide sequence ID" value="NZ_JAASRN010000009.1"/>
</dbReference>
<reference evidence="2 3" key="1">
    <citation type="submission" date="2020-03" db="EMBL/GenBank/DDBJ databases">
        <title>Genomic Encyclopedia of Type Strains, Phase IV (KMG-IV): sequencing the most valuable type-strain genomes for metagenomic binning, comparative biology and taxonomic classification.</title>
        <authorList>
            <person name="Goeker M."/>
        </authorList>
    </citation>
    <scope>NUCLEOTIDE SEQUENCE [LARGE SCALE GENOMIC DNA]</scope>
    <source>
        <strain evidence="2 3">DSM 5718</strain>
    </source>
</reference>
<protein>
    <submittedName>
        <fullName evidence="2">Uncharacterized protein</fullName>
    </submittedName>
</protein>
<keyword evidence="3" id="KW-1185">Reference proteome</keyword>
<evidence type="ECO:0000313" key="3">
    <source>
        <dbReference type="Proteomes" id="UP000537126"/>
    </source>
</evidence>
<proteinExistence type="predicted"/>
<dbReference type="Proteomes" id="UP000537126">
    <property type="component" value="Unassembled WGS sequence"/>
</dbReference>
<evidence type="ECO:0000313" key="2">
    <source>
        <dbReference type="EMBL" id="NIK74884.1"/>
    </source>
</evidence>
<comment type="caution">
    <text evidence="2">The sequence shown here is derived from an EMBL/GenBank/DDBJ whole genome shotgun (WGS) entry which is preliminary data.</text>
</comment>